<feature type="coiled-coil region" evidence="1">
    <location>
        <begin position="1"/>
        <end position="28"/>
    </location>
</feature>
<feature type="region of interest" description="Disordered" evidence="2">
    <location>
        <begin position="186"/>
        <end position="250"/>
    </location>
</feature>
<comment type="caution">
    <text evidence="3">The sequence shown here is derived from an EMBL/GenBank/DDBJ whole genome shotgun (WGS) entry which is preliminary data.</text>
</comment>
<evidence type="ECO:0000313" key="3">
    <source>
        <dbReference type="EMBL" id="KAA6355703.1"/>
    </source>
</evidence>
<gene>
    <name evidence="3" type="ORF">EZS28_048770</name>
</gene>
<reference evidence="3 4" key="1">
    <citation type="submission" date="2019-03" db="EMBL/GenBank/DDBJ databases">
        <title>Single cell metagenomics reveals metabolic interactions within the superorganism composed of flagellate Streblomastix strix and complex community of Bacteroidetes bacteria on its surface.</title>
        <authorList>
            <person name="Treitli S.C."/>
            <person name="Kolisko M."/>
            <person name="Husnik F."/>
            <person name="Keeling P."/>
            <person name="Hampl V."/>
        </authorList>
    </citation>
    <scope>NUCLEOTIDE SEQUENCE [LARGE SCALE GENOMIC DNA]</scope>
    <source>
        <strain evidence="3">ST1C</strain>
    </source>
</reference>
<proteinExistence type="predicted"/>
<organism evidence="3 4">
    <name type="scientific">Streblomastix strix</name>
    <dbReference type="NCBI Taxonomy" id="222440"/>
    <lineage>
        <taxon>Eukaryota</taxon>
        <taxon>Metamonada</taxon>
        <taxon>Preaxostyla</taxon>
        <taxon>Oxymonadida</taxon>
        <taxon>Streblomastigidae</taxon>
        <taxon>Streblomastix</taxon>
    </lineage>
</organism>
<sequence length="250" mass="28954">MEENIRKEKQKEQDIKEQQLQINQKKNVAFTPQMKSSIQSPKAVKFSPYTPSTTIPTNLMIRQQYQQQQQQLSPQNSPVLPPVDFKFQTIQPFDLLLDSIITFYEDISRAYFLFRTNIVALPQPVVIFAAIAQGNYVAVNRLLEIIQRHITDPSILHNQADAILKGLVLVFMGFFDLTYLIPIDDEDDDEEDEDEESIQSISDEDEEDDDDEKGKGFKKKRNGNIVKFEGNKNKNSNKNKQKKKKRDQTI</sequence>
<keyword evidence="1" id="KW-0175">Coiled coil</keyword>
<feature type="non-terminal residue" evidence="3">
    <location>
        <position position="250"/>
    </location>
</feature>
<feature type="compositionally biased region" description="Acidic residues" evidence="2">
    <location>
        <begin position="186"/>
        <end position="211"/>
    </location>
</feature>
<evidence type="ECO:0000313" key="4">
    <source>
        <dbReference type="Proteomes" id="UP000324800"/>
    </source>
</evidence>
<dbReference type="EMBL" id="SNRW01034186">
    <property type="protein sequence ID" value="KAA6355703.1"/>
    <property type="molecule type" value="Genomic_DNA"/>
</dbReference>
<dbReference type="AlphaFoldDB" id="A0A5J4TD27"/>
<evidence type="ECO:0000256" key="1">
    <source>
        <dbReference type="SAM" id="Coils"/>
    </source>
</evidence>
<accession>A0A5J4TD27</accession>
<dbReference type="Proteomes" id="UP000324800">
    <property type="component" value="Unassembled WGS sequence"/>
</dbReference>
<name>A0A5J4TD27_9EUKA</name>
<feature type="compositionally biased region" description="Basic residues" evidence="2">
    <location>
        <begin position="235"/>
        <end position="250"/>
    </location>
</feature>
<evidence type="ECO:0000256" key="2">
    <source>
        <dbReference type="SAM" id="MobiDB-lite"/>
    </source>
</evidence>
<protein>
    <submittedName>
        <fullName evidence="3">Uncharacterized protein</fullName>
    </submittedName>
</protein>